<organism evidence="5 6">
    <name type="scientific">Prosthecobacter algae</name>
    <dbReference type="NCBI Taxonomy" id="1144682"/>
    <lineage>
        <taxon>Bacteria</taxon>
        <taxon>Pseudomonadati</taxon>
        <taxon>Verrucomicrobiota</taxon>
        <taxon>Verrucomicrobiia</taxon>
        <taxon>Verrucomicrobiales</taxon>
        <taxon>Verrucomicrobiaceae</taxon>
        <taxon>Prosthecobacter</taxon>
    </lineage>
</organism>
<evidence type="ECO:0000256" key="2">
    <source>
        <dbReference type="ARBA" id="ARBA00022679"/>
    </source>
</evidence>
<dbReference type="InterPro" id="IPR029063">
    <property type="entry name" value="SAM-dependent_MTases_sf"/>
</dbReference>
<dbReference type="PANTHER" id="PTHR43042:SF3">
    <property type="entry name" value="RIBOSOMAL RNA LARGE SUBUNIT METHYLTRANSFERASE YWBD-RELATED"/>
    <property type="match status" value="1"/>
</dbReference>
<name>A0ABP9P5V0_9BACT</name>
<dbReference type="Pfam" id="PF10672">
    <property type="entry name" value="Methyltrans_SAM"/>
    <property type="match status" value="1"/>
</dbReference>
<evidence type="ECO:0000313" key="6">
    <source>
        <dbReference type="Proteomes" id="UP001499852"/>
    </source>
</evidence>
<sequence>MHPSLSRRPAVQPITWIAPAQRALFEAAGTTAHRIGSGSGGWVERLGDDAMISHKNDAALAELSAGLETWSSQSGWAPVRVFTRFLPLKNDERISPVLKSGDATLPMTTVVTEAGVRYGLDFAAGYSHGLFLDQRANRAQLPLFKPKRMLNTFAYTCSFTVVAGLAGAETVSVDLSKKSLDRGKQNLALNGIAETKHRFIADDAQELMPRLERRGERFDVIILDPPTFSRNDKGRLWQVEQHFEDLVNAALELAMPKCAILLSTNCTKLDPVSLERRSRQCAKIKRRAVDYVRIASQTDFPAGHGASTLWMLVR</sequence>
<keyword evidence="1" id="KW-0489">Methyltransferase</keyword>
<keyword evidence="3" id="KW-0949">S-adenosyl-L-methionine</keyword>
<keyword evidence="2" id="KW-0808">Transferase</keyword>
<comment type="caution">
    <text evidence="5">The sequence shown here is derived from an EMBL/GenBank/DDBJ whole genome shotgun (WGS) entry which is preliminary data.</text>
</comment>
<dbReference type="EMBL" id="BAABIA010000004">
    <property type="protein sequence ID" value="GAA5139913.1"/>
    <property type="molecule type" value="Genomic_DNA"/>
</dbReference>
<dbReference type="InterPro" id="IPR019614">
    <property type="entry name" value="SAM-dep_methyl-trfase"/>
</dbReference>
<evidence type="ECO:0000259" key="4">
    <source>
        <dbReference type="Pfam" id="PF10672"/>
    </source>
</evidence>
<gene>
    <name evidence="5" type="ORF">GCM10023213_21470</name>
</gene>
<evidence type="ECO:0000313" key="5">
    <source>
        <dbReference type="EMBL" id="GAA5139913.1"/>
    </source>
</evidence>
<reference evidence="6" key="1">
    <citation type="journal article" date="2019" name="Int. J. Syst. Evol. Microbiol.">
        <title>The Global Catalogue of Microorganisms (GCM) 10K type strain sequencing project: providing services to taxonomists for standard genome sequencing and annotation.</title>
        <authorList>
            <consortium name="The Broad Institute Genomics Platform"/>
            <consortium name="The Broad Institute Genome Sequencing Center for Infectious Disease"/>
            <person name="Wu L."/>
            <person name="Ma J."/>
        </authorList>
    </citation>
    <scope>NUCLEOTIDE SEQUENCE [LARGE SCALE GENOMIC DNA]</scope>
    <source>
        <strain evidence="6">JCM 18053</strain>
    </source>
</reference>
<dbReference type="Gene3D" id="3.40.50.150">
    <property type="entry name" value="Vaccinia Virus protein VP39"/>
    <property type="match status" value="1"/>
</dbReference>
<dbReference type="Proteomes" id="UP001499852">
    <property type="component" value="Unassembled WGS sequence"/>
</dbReference>
<feature type="domain" description="S-adenosylmethionine-dependent methyltransferase" evidence="4">
    <location>
        <begin position="63"/>
        <end position="283"/>
    </location>
</feature>
<dbReference type="SUPFAM" id="SSF53335">
    <property type="entry name" value="S-adenosyl-L-methionine-dependent methyltransferases"/>
    <property type="match status" value="1"/>
</dbReference>
<evidence type="ECO:0000256" key="1">
    <source>
        <dbReference type="ARBA" id="ARBA00022603"/>
    </source>
</evidence>
<evidence type="ECO:0000256" key="3">
    <source>
        <dbReference type="ARBA" id="ARBA00022691"/>
    </source>
</evidence>
<accession>A0ABP9P5V0</accession>
<proteinExistence type="predicted"/>
<dbReference type="PANTHER" id="PTHR43042">
    <property type="entry name" value="SAM-DEPENDENT METHYLTRANSFERASE"/>
    <property type="match status" value="1"/>
</dbReference>
<protein>
    <recommendedName>
        <fullName evidence="4">S-adenosylmethionine-dependent methyltransferase domain-containing protein</fullName>
    </recommendedName>
</protein>
<keyword evidence="6" id="KW-1185">Reference proteome</keyword>
<dbReference type="CDD" id="cd02440">
    <property type="entry name" value="AdoMet_MTases"/>
    <property type="match status" value="1"/>
</dbReference>